<gene>
    <name evidence="1" type="ORF">ACFPJA_05680</name>
</gene>
<dbReference type="Proteomes" id="UP001596145">
    <property type="component" value="Unassembled WGS sequence"/>
</dbReference>
<protein>
    <submittedName>
        <fullName evidence="1">DUF2589 domain-containing protein</fullName>
    </submittedName>
</protein>
<dbReference type="EMBL" id="JBHSKV010000007">
    <property type="protein sequence ID" value="MFC5134209.1"/>
    <property type="molecule type" value="Genomic_DNA"/>
</dbReference>
<organism evidence="1 2">
    <name type="scientific">Halorubrum glutamatedens</name>
    <dbReference type="NCBI Taxonomy" id="2707018"/>
    <lineage>
        <taxon>Archaea</taxon>
        <taxon>Methanobacteriati</taxon>
        <taxon>Methanobacteriota</taxon>
        <taxon>Stenosarchaea group</taxon>
        <taxon>Halobacteria</taxon>
        <taxon>Halobacteriales</taxon>
        <taxon>Haloferacaceae</taxon>
        <taxon>Halorubrum</taxon>
    </lineage>
</organism>
<evidence type="ECO:0000313" key="1">
    <source>
        <dbReference type="EMBL" id="MFC5134209.1"/>
    </source>
</evidence>
<keyword evidence="2" id="KW-1185">Reference proteome</keyword>
<accession>A0ABD5QPQ2</accession>
<proteinExistence type="predicted"/>
<evidence type="ECO:0000313" key="2">
    <source>
        <dbReference type="Proteomes" id="UP001596145"/>
    </source>
</evidence>
<dbReference type="Pfam" id="PF11655">
    <property type="entry name" value="DUF2589"/>
    <property type="match status" value="1"/>
</dbReference>
<reference evidence="1 2" key="1">
    <citation type="journal article" date="2019" name="Int. J. Syst. Evol. Microbiol.">
        <title>The Global Catalogue of Microorganisms (GCM) 10K type strain sequencing project: providing services to taxonomists for standard genome sequencing and annotation.</title>
        <authorList>
            <consortium name="The Broad Institute Genomics Platform"/>
            <consortium name="The Broad Institute Genome Sequencing Center for Infectious Disease"/>
            <person name="Wu L."/>
            <person name="Ma J."/>
        </authorList>
    </citation>
    <scope>NUCLEOTIDE SEQUENCE [LARGE SCALE GENOMIC DNA]</scope>
    <source>
        <strain evidence="1 2">CGMCC 1.16026</strain>
    </source>
</reference>
<name>A0ABD5QPQ2_9EURY</name>
<dbReference type="AlphaFoldDB" id="A0ABD5QPQ2"/>
<dbReference type="InterPro" id="IPR024510">
    <property type="entry name" value="DUF2589"/>
</dbReference>
<dbReference type="RefSeq" id="WP_122104476.1">
    <property type="nucleotide sequence ID" value="NZ_JBHSKV010000007.1"/>
</dbReference>
<sequence>MPNPDFAAELGNIPYEEVIGTPLRAAVEANAKASMTAAEFIKSVGFTDPTVGDPEPVTVDFGYQKRTVDENGNEITENRSLSVPLLLLLNIPYFEVSNVTIDFNVKLNSVESFEQSSEFEFGYQRETEASANLGFLQGKTKSEVNVSYKRSTSRGQEVERTYDQTVHVEAESVEPPEGVNRLMGALEQTIADDSSNGNGNGNGNGN</sequence>
<comment type="caution">
    <text evidence="1">The sequence shown here is derived from an EMBL/GenBank/DDBJ whole genome shotgun (WGS) entry which is preliminary data.</text>
</comment>